<proteinExistence type="predicted"/>
<name>A0ABS7C1T4_9BACL</name>
<comment type="caution">
    <text evidence="1">The sequence shown here is derived from an EMBL/GenBank/DDBJ whole genome shotgun (WGS) entry which is preliminary data.</text>
</comment>
<evidence type="ECO:0000313" key="2">
    <source>
        <dbReference type="Proteomes" id="UP001519887"/>
    </source>
</evidence>
<accession>A0ABS7C1T4</accession>
<reference evidence="1 2" key="1">
    <citation type="submission" date="2021-07" db="EMBL/GenBank/DDBJ databases">
        <title>Paenibacillus radiodurans sp. nov., isolated from the southeastern edge of Tengger Desert.</title>
        <authorList>
            <person name="Zhang G."/>
        </authorList>
    </citation>
    <scope>NUCLEOTIDE SEQUENCE [LARGE SCALE GENOMIC DNA]</scope>
    <source>
        <strain evidence="1 2">CCM 7311</strain>
    </source>
</reference>
<gene>
    <name evidence="1" type="ORF">K0U00_12455</name>
</gene>
<keyword evidence="2" id="KW-1185">Reference proteome</keyword>
<dbReference type="EMBL" id="JAHZIK010000260">
    <property type="protein sequence ID" value="MBW7454845.1"/>
    <property type="molecule type" value="Genomic_DNA"/>
</dbReference>
<protein>
    <submittedName>
        <fullName evidence="1">Aspartate/glutamate racemase family protein</fullName>
    </submittedName>
</protein>
<dbReference type="Proteomes" id="UP001519887">
    <property type="component" value="Unassembled WGS sequence"/>
</dbReference>
<evidence type="ECO:0000313" key="1">
    <source>
        <dbReference type="EMBL" id="MBW7454845.1"/>
    </source>
</evidence>
<sequence>MKKLAIIHTTPVTVEPLKELARQVIGEIEIFNFVDDSILPQLAGNDGDLSAVEYRWMHYAQFAEQAGADVILSACSSVGQLADRADSRMSVPVL</sequence>
<feature type="non-terminal residue" evidence="1">
    <location>
        <position position="94"/>
    </location>
</feature>
<organism evidence="1 2">
    <name type="scientific">Paenibacillus sepulcri</name>
    <dbReference type="NCBI Taxonomy" id="359917"/>
    <lineage>
        <taxon>Bacteria</taxon>
        <taxon>Bacillati</taxon>
        <taxon>Bacillota</taxon>
        <taxon>Bacilli</taxon>
        <taxon>Bacillales</taxon>
        <taxon>Paenibacillaceae</taxon>
        <taxon>Paenibacillus</taxon>
    </lineage>
</organism>